<keyword evidence="1" id="KW-0732">Signal</keyword>
<keyword evidence="3" id="KW-1185">Reference proteome</keyword>
<gene>
    <name evidence="2" type="ORF">PILCRDRAFT_812429</name>
</gene>
<evidence type="ECO:0000313" key="2">
    <source>
        <dbReference type="EMBL" id="KIM89598.1"/>
    </source>
</evidence>
<evidence type="ECO:0008006" key="4">
    <source>
        <dbReference type="Google" id="ProtNLM"/>
    </source>
</evidence>
<dbReference type="EMBL" id="KN832974">
    <property type="protein sequence ID" value="KIM89598.1"/>
    <property type="molecule type" value="Genomic_DNA"/>
</dbReference>
<dbReference type="Proteomes" id="UP000054166">
    <property type="component" value="Unassembled WGS sequence"/>
</dbReference>
<dbReference type="STRING" id="765440.A0A0C3BSW7"/>
<organism evidence="2 3">
    <name type="scientific">Piloderma croceum (strain F 1598)</name>
    <dbReference type="NCBI Taxonomy" id="765440"/>
    <lineage>
        <taxon>Eukaryota</taxon>
        <taxon>Fungi</taxon>
        <taxon>Dikarya</taxon>
        <taxon>Basidiomycota</taxon>
        <taxon>Agaricomycotina</taxon>
        <taxon>Agaricomycetes</taxon>
        <taxon>Agaricomycetidae</taxon>
        <taxon>Atheliales</taxon>
        <taxon>Atheliaceae</taxon>
        <taxon>Piloderma</taxon>
    </lineage>
</organism>
<accession>A0A0C3BSW7</accession>
<dbReference type="AlphaFoldDB" id="A0A0C3BSW7"/>
<reference evidence="2 3" key="1">
    <citation type="submission" date="2014-04" db="EMBL/GenBank/DDBJ databases">
        <authorList>
            <consortium name="DOE Joint Genome Institute"/>
            <person name="Kuo A."/>
            <person name="Tarkka M."/>
            <person name="Buscot F."/>
            <person name="Kohler A."/>
            <person name="Nagy L.G."/>
            <person name="Floudas D."/>
            <person name="Copeland A."/>
            <person name="Barry K.W."/>
            <person name="Cichocki N."/>
            <person name="Veneault-Fourrey C."/>
            <person name="LaButti K."/>
            <person name="Lindquist E.A."/>
            <person name="Lipzen A."/>
            <person name="Lundell T."/>
            <person name="Morin E."/>
            <person name="Murat C."/>
            <person name="Sun H."/>
            <person name="Tunlid A."/>
            <person name="Henrissat B."/>
            <person name="Grigoriev I.V."/>
            <person name="Hibbett D.S."/>
            <person name="Martin F."/>
            <person name="Nordberg H.P."/>
            <person name="Cantor M.N."/>
            <person name="Hua S.X."/>
        </authorList>
    </citation>
    <scope>NUCLEOTIDE SEQUENCE [LARGE SCALE GENOMIC DNA]</scope>
    <source>
        <strain evidence="2 3">F 1598</strain>
    </source>
</reference>
<evidence type="ECO:0000313" key="3">
    <source>
        <dbReference type="Proteomes" id="UP000054166"/>
    </source>
</evidence>
<protein>
    <recommendedName>
        <fullName evidence="4">B box-type domain-containing protein</fullName>
    </recommendedName>
</protein>
<proteinExistence type="predicted"/>
<sequence length="126" mass="14061">MTPQIAKAKMIACACLLLPLLLKEQAHIQLPNLICRPRELIPRVTCDICSSALFSSCWFCSLCGRELCEDCHCDMLTTQTAKCSSLNGIHVLLPVTRFKNDEVINAIVKMELILKGDKTPQEDNEV</sequence>
<dbReference type="InParanoid" id="A0A0C3BSW7"/>
<feature type="signal peptide" evidence="1">
    <location>
        <begin position="1"/>
        <end position="28"/>
    </location>
</feature>
<dbReference type="OrthoDB" id="10643648at2759"/>
<feature type="chain" id="PRO_5002162031" description="B box-type domain-containing protein" evidence="1">
    <location>
        <begin position="29"/>
        <end position="126"/>
    </location>
</feature>
<evidence type="ECO:0000256" key="1">
    <source>
        <dbReference type="SAM" id="SignalP"/>
    </source>
</evidence>
<reference evidence="3" key="2">
    <citation type="submission" date="2015-01" db="EMBL/GenBank/DDBJ databases">
        <title>Evolutionary Origins and Diversification of the Mycorrhizal Mutualists.</title>
        <authorList>
            <consortium name="DOE Joint Genome Institute"/>
            <consortium name="Mycorrhizal Genomics Consortium"/>
            <person name="Kohler A."/>
            <person name="Kuo A."/>
            <person name="Nagy L.G."/>
            <person name="Floudas D."/>
            <person name="Copeland A."/>
            <person name="Barry K.W."/>
            <person name="Cichocki N."/>
            <person name="Veneault-Fourrey C."/>
            <person name="LaButti K."/>
            <person name="Lindquist E.A."/>
            <person name="Lipzen A."/>
            <person name="Lundell T."/>
            <person name="Morin E."/>
            <person name="Murat C."/>
            <person name="Riley R."/>
            <person name="Ohm R."/>
            <person name="Sun H."/>
            <person name="Tunlid A."/>
            <person name="Henrissat B."/>
            <person name="Grigoriev I.V."/>
            <person name="Hibbett D.S."/>
            <person name="Martin F."/>
        </authorList>
    </citation>
    <scope>NUCLEOTIDE SEQUENCE [LARGE SCALE GENOMIC DNA]</scope>
    <source>
        <strain evidence="3">F 1598</strain>
    </source>
</reference>
<name>A0A0C3BSW7_PILCF</name>
<dbReference type="HOGENOM" id="CLU_1982392_0_0_1"/>